<dbReference type="Pfam" id="PF03129">
    <property type="entry name" value="HGTP_anticodon"/>
    <property type="match status" value="1"/>
</dbReference>
<dbReference type="InterPro" id="IPR050062">
    <property type="entry name" value="Pro-tRNA_synthetase"/>
</dbReference>
<organism evidence="11 12">
    <name type="scientific">Trichodelitschia bisporula</name>
    <dbReference type="NCBI Taxonomy" id="703511"/>
    <lineage>
        <taxon>Eukaryota</taxon>
        <taxon>Fungi</taxon>
        <taxon>Dikarya</taxon>
        <taxon>Ascomycota</taxon>
        <taxon>Pezizomycotina</taxon>
        <taxon>Dothideomycetes</taxon>
        <taxon>Dothideomycetes incertae sedis</taxon>
        <taxon>Phaeotrichales</taxon>
        <taxon>Phaeotrichaceae</taxon>
        <taxon>Trichodelitschia</taxon>
    </lineage>
</organism>
<dbReference type="GO" id="GO:0006433">
    <property type="term" value="P:prolyl-tRNA aminoacylation"/>
    <property type="evidence" value="ECO:0007669"/>
    <property type="project" value="InterPro"/>
</dbReference>
<evidence type="ECO:0000256" key="7">
    <source>
        <dbReference type="ARBA" id="ARBA00023146"/>
    </source>
</evidence>
<dbReference type="CDD" id="cd00779">
    <property type="entry name" value="ProRS_core_prok"/>
    <property type="match status" value="1"/>
</dbReference>
<dbReference type="InterPro" id="IPR036621">
    <property type="entry name" value="Anticodon-bd_dom_sf"/>
</dbReference>
<evidence type="ECO:0000256" key="6">
    <source>
        <dbReference type="ARBA" id="ARBA00022917"/>
    </source>
</evidence>
<dbReference type="SUPFAM" id="SSF55681">
    <property type="entry name" value="Class II aaRS and biotin synthetases"/>
    <property type="match status" value="1"/>
</dbReference>
<feature type="domain" description="Aminoacyl-transfer RNA synthetases class-II family profile" evidence="10">
    <location>
        <begin position="68"/>
        <end position="338"/>
    </location>
</feature>
<dbReference type="EC" id="6.1.1.15" evidence="2"/>
<dbReference type="PANTHER" id="PTHR42753:SF2">
    <property type="entry name" value="PROLINE--TRNA LIGASE"/>
    <property type="match status" value="1"/>
</dbReference>
<dbReference type="Proteomes" id="UP000799640">
    <property type="component" value="Unassembled WGS sequence"/>
</dbReference>
<dbReference type="InterPro" id="IPR045864">
    <property type="entry name" value="aa-tRNA-synth_II/BPL/LPL"/>
</dbReference>
<gene>
    <name evidence="11" type="ORF">EJ06DRAFT_529229</name>
</gene>
<evidence type="ECO:0000256" key="5">
    <source>
        <dbReference type="ARBA" id="ARBA00022840"/>
    </source>
</evidence>
<comment type="catalytic activity">
    <reaction evidence="9">
        <text>tRNA(Pro) + L-proline + ATP = L-prolyl-tRNA(Pro) + AMP + diphosphate</text>
        <dbReference type="Rhea" id="RHEA:14305"/>
        <dbReference type="Rhea" id="RHEA-COMP:9700"/>
        <dbReference type="Rhea" id="RHEA-COMP:9702"/>
        <dbReference type="ChEBI" id="CHEBI:30616"/>
        <dbReference type="ChEBI" id="CHEBI:33019"/>
        <dbReference type="ChEBI" id="CHEBI:60039"/>
        <dbReference type="ChEBI" id="CHEBI:78442"/>
        <dbReference type="ChEBI" id="CHEBI:78532"/>
        <dbReference type="ChEBI" id="CHEBI:456215"/>
        <dbReference type="EC" id="6.1.1.15"/>
    </reaction>
</comment>
<dbReference type="PROSITE" id="PS50862">
    <property type="entry name" value="AA_TRNA_LIGASE_II"/>
    <property type="match status" value="1"/>
</dbReference>
<accession>A0A6G1HYI0</accession>
<comment type="similarity">
    <text evidence="1">Belongs to the class-II aminoacyl-tRNA synthetase family.</text>
</comment>
<evidence type="ECO:0000313" key="12">
    <source>
        <dbReference type="Proteomes" id="UP000799640"/>
    </source>
</evidence>
<dbReference type="GO" id="GO:0005739">
    <property type="term" value="C:mitochondrion"/>
    <property type="evidence" value="ECO:0007669"/>
    <property type="project" value="TreeGrafter"/>
</dbReference>
<dbReference type="Gene3D" id="3.40.50.800">
    <property type="entry name" value="Anticodon-binding domain"/>
    <property type="match status" value="1"/>
</dbReference>
<evidence type="ECO:0000256" key="3">
    <source>
        <dbReference type="ARBA" id="ARBA00022598"/>
    </source>
</evidence>
<dbReference type="EMBL" id="ML996693">
    <property type="protein sequence ID" value="KAF2401062.1"/>
    <property type="molecule type" value="Genomic_DNA"/>
</dbReference>
<keyword evidence="4" id="KW-0547">Nucleotide-binding</keyword>
<evidence type="ECO:0000256" key="1">
    <source>
        <dbReference type="ARBA" id="ARBA00008226"/>
    </source>
</evidence>
<evidence type="ECO:0000256" key="9">
    <source>
        <dbReference type="ARBA" id="ARBA00047671"/>
    </source>
</evidence>
<keyword evidence="6" id="KW-0648">Protein biosynthesis</keyword>
<evidence type="ECO:0000259" key="10">
    <source>
        <dbReference type="PROSITE" id="PS50862"/>
    </source>
</evidence>
<dbReference type="SUPFAM" id="SSF52954">
    <property type="entry name" value="Class II aaRS ABD-related"/>
    <property type="match status" value="1"/>
</dbReference>
<dbReference type="InterPro" id="IPR002316">
    <property type="entry name" value="Pro-tRNA-ligase_IIa"/>
</dbReference>
<keyword evidence="7" id="KW-0030">Aminoacyl-tRNA synthetase</keyword>
<dbReference type="PANTHER" id="PTHR42753">
    <property type="entry name" value="MITOCHONDRIAL RIBOSOME PROTEIN L39/PROLYL-TRNA LIGASE FAMILY MEMBER"/>
    <property type="match status" value="1"/>
</dbReference>
<dbReference type="PRINTS" id="PR01046">
    <property type="entry name" value="TRNASYNTHPRO"/>
</dbReference>
<dbReference type="InterPro" id="IPR033730">
    <property type="entry name" value="ProRS_core_prok"/>
</dbReference>
<dbReference type="InterPro" id="IPR006195">
    <property type="entry name" value="aa-tRNA-synth_II"/>
</dbReference>
<keyword evidence="12" id="KW-1185">Reference proteome</keyword>
<name>A0A6G1HYI0_9PEZI</name>
<keyword evidence="5" id="KW-0067">ATP-binding</keyword>
<dbReference type="GO" id="GO:0005524">
    <property type="term" value="F:ATP binding"/>
    <property type="evidence" value="ECO:0007669"/>
    <property type="project" value="UniProtKB-KW"/>
</dbReference>
<sequence>MLSRTLLQRRLQTRCLHVDSRDRLSCFWTPTESLNKDDIKIENRHNYLVKGGFIRQTHAGIFHLLPLGLRVQQKIEALLDKHMRSIGAAKLSMSSITSQELWKRSQRLPEDFDKNPNEFFTVDGRRMSDFLLAPTHEEEITTLVTGLAKSYRDLPLRLYQVSRKYRNELRPRKGLLRAKEFVMKDLYTFDATAEAAMETYSEVRAAYDAFFTELGLPFASAQASSGDMGGKLSHEYHFTSPLGEDVVLSCGCGYSANQEIGPTDACPDCGSPLRSTHAIEVGHTFYLGTRYSEPLEAQVSAPNGLPVLMHMGCYGIGVSRLIAAIAVMTADNKGLRWPRSIAPFSAVIIPFDGVTPEGVHKAYDDVQTVCDAVIDDRDKPFAWKLKDADLIGYPFIIVLGRRWMAAGEYEVQCRWDISLSRYRTSLAEAVSTMIRQLH</sequence>
<dbReference type="Pfam" id="PF00587">
    <property type="entry name" value="tRNA-synt_2b"/>
    <property type="match status" value="1"/>
</dbReference>
<evidence type="ECO:0000256" key="8">
    <source>
        <dbReference type="ARBA" id="ARBA00029731"/>
    </source>
</evidence>
<dbReference type="Gene3D" id="3.30.930.10">
    <property type="entry name" value="Bira Bifunctional Protein, Domain 2"/>
    <property type="match status" value="1"/>
</dbReference>
<keyword evidence="3" id="KW-0436">Ligase</keyword>
<reference evidence="11" key="1">
    <citation type="journal article" date="2020" name="Stud. Mycol.">
        <title>101 Dothideomycetes genomes: a test case for predicting lifestyles and emergence of pathogens.</title>
        <authorList>
            <person name="Haridas S."/>
            <person name="Albert R."/>
            <person name="Binder M."/>
            <person name="Bloem J."/>
            <person name="Labutti K."/>
            <person name="Salamov A."/>
            <person name="Andreopoulos B."/>
            <person name="Baker S."/>
            <person name="Barry K."/>
            <person name="Bills G."/>
            <person name="Bluhm B."/>
            <person name="Cannon C."/>
            <person name="Castanera R."/>
            <person name="Culley D."/>
            <person name="Daum C."/>
            <person name="Ezra D."/>
            <person name="Gonzalez J."/>
            <person name="Henrissat B."/>
            <person name="Kuo A."/>
            <person name="Liang C."/>
            <person name="Lipzen A."/>
            <person name="Lutzoni F."/>
            <person name="Magnuson J."/>
            <person name="Mondo S."/>
            <person name="Nolan M."/>
            <person name="Ohm R."/>
            <person name="Pangilinan J."/>
            <person name="Park H.-J."/>
            <person name="Ramirez L."/>
            <person name="Alfaro M."/>
            <person name="Sun H."/>
            <person name="Tritt A."/>
            <person name="Yoshinaga Y."/>
            <person name="Zwiers L.-H."/>
            <person name="Turgeon B."/>
            <person name="Goodwin S."/>
            <person name="Spatafora J."/>
            <person name="Crous P."/>
            <person name="Grigoriev I."/>
        </authorList>
    </citation>
    <scope>NUCLEOTIDE SEQUENCE</scope>
    <source>
        <strain evidence="11">CBS 262.69</strain>
    </source>
</reference>
<proteinExistence type="inferred from homology"/>
<evidence type="ECO:0000256" key="4">
    <source>
        <dbReference type="ARBA" id="ARBA00022741"/>
    </source>
</evidence>
<dbReference type="InterPro" id="IPR002314">
    <property type="entry name" value="aa-tRNA-synt_IIb"/>
</dbReference>
<dbReference type="OrthoDB" id="10267474at2759"/>
<dbReference type="InterPro" id="IPR004154">
    <property type="entry name" value="Anticodon-bd"/>
</dbReference>
<evidence type="ECO:0000256" key="2">
    <source>
        <dbReference type="ARBA" id="ARBA00012831"/>
    </source>
</evidence>
<protein>
    <recommendedName>
        <fullName evidence="2">proline--tRNA ligase</fullName>
        <ecNumber evidence="2">6.1.1.15</ecNumber>
    </recommendedName>
    <alternativeName>
        <fullName evidence="8">Prolyl-tRNA synthetase</fullName>
    </alternativeName>
</protein>
<dbReference type="AlphaFoldDB" id="A0A6G1HYI0"/>
<dbReference type="GO" id="GO:0004827">
    <property type="term" value="F:proline-tRNA ligase activity"/>
    <property type="evidence" value="ECO:0007669"/>
    <property type="project" value="UniProtKB-EC"/>
</dbReference>
<evidence type="ECO:0000313" key="11">
    <source>
        <dbReference type="EMBL" id="KAF2401062.1"/>
    </source>
</evidence>